<keyword evidence="2" id="KW-1185">Reference proteome</keyword>
<comment type="caution">
    <text evidence="1">The sequence shown here is derived from an EMBL/GenBank/DDBJ whole genome shotgun (WGS) entry which is preliminary data.</text>
</comment>
<proteinExistence type="predicted"/>
<evidence type="ECO:0000313" key="1">
    <source>
        <dbReference type="EMBL" id="GAA0858054.1"/>
    </source>
</evidence>
<name>A0ABN1LMX7_9ALTE</name>
<dbReference type="Proteomes" id="UP001500359">
    <property type="component" value="Unassembled WGS sequence"/>
</dbReference>
<accession>A0ABN1LMX7</accession>
<protein>
    <recommendedName>
        <fullName evidence="3">Transposase</fullName>
    </recommendedName>
</protein>
<sequence length="63" mass="7479">MRPNKNKVNGYYWVKCGDIDSEPVIAELYEDEWFFCGFQKAYLSEDITILSEKIEMCKPQYDS</sequence>
<evidence type="ECO:0008006" key="3">
    <source>
        <dbReference type="Google" id="ProtNLM"/>
    </source>
</evidence>
<dbReference type="EMBL" id="BAAAFD010000008">
    <property type="protein sequence ID" value="GAA0858054.1"/>
    <property type="molecule type" value="Genomic_DNA"/>
</dbReference>
<evidence type="ECO:0000313" key="2">
    <source>
        <dbReference type="Proteomes" id="UP001500359"/>
    </source>
</evidence>
<reference evidence="1 2" key="1">
    <citation type="journal article" date="2019" name="Int. J. Syst. Evol. Microbiol.">
        <title>The Global Catalogue of Microorganisms (GCM) 10K type strain sequencing project: providing services to taxonomists for standard genome sequencing and annotation.</title>
        <authorList>
            <consortium name="The Broad Institute Genomics Platform"/>
            <consortium name="The Broad Institute Genome Sequencing Center for Infectious Disease"/>
            <person name="Wu L."/>
            <person name="Ma J."/>
        </authorList>
    </citation>
    <scope>NUCLEOTIDE SEQUENCE [LARGE SCALE GENOMIC DNA]</scope>
    <source>
        <strain evidence="1 2">JCM 15896</strain>
    </source>
</reference>
<organism evidence="1 2">
    <name type="scientific">Aliiglaciecola litoralis</name>
    <dbReference type="NCBI Taxonomy" id="582857"/>
    <lineage>
        <taxon>Bacteria</taxon>
        <taxon>Pseudomonadati</taxon>
        <taxon>Pseudomonadota</taxon>
        <taxon>Gammaproteobacteria</taxon>
        <taxon>Alteromonadales</taxon>
        <taxon>Alteromonadaceae</taxon>
        <taxon>Aliiglaciecola</taxon>
    </lineage>
</organism>
<gene>
    <name evidence="1" type="ORF">GCM10009114_26190</name>
</gene>